<feature type="transmembrane region" description="Helical" evidence="1">
    <location>
        <begin position="179"/>
        <end position="200"/>
    </location>
</feature>
<keyword evidence="1" id="KW-1133">Transmembrane helix</keyword>
<dbReference type="EMBL" id="LCEJ01000052">
    <property type="protein sequence ID" value="KKS69498.1"/>
    <property type="molecule type" value="Genomic_DNA"/>
</dbReference>
<dbReference type="Proteomes" id="UP000034785">
    <property type="component" value="Unassembled WGS sequence"/>
</dbReference>
<feature type="transmembrane region" description="Helical" evidence="1">
    <location>
        <begin position="31"/>
        <end position="55"/>
    </location>
</feature>
<organism evidence="2 3">
    <name type="scientific">Candidatus Daviesbacteria bacterium GW2011_GWA2_42_7</name>
    <dbReference type="NCBI Taxonomy" id="1618425"/>
    <lineage>
        <taxon>Bacteria</taxon>
        <taxon>Candidatus Daviesiibacteriota</taxon>
    </lineage>
</organism>
<evidence type="ECO:0000256" key="1">
    <source>
        <dbReference type="SAM" id="Phobius"/>
    </source>
</evidence>
<accession>A0A0G1E4I0</accession>
<feature type="transmembrane region" description="Helical" evidence="1">
    <location>
        <begin position="98"/>
        <end position="116"/>
    </location>
</feature>
<evidence type="ECO:0000313" key="3">
    <source>
        <dbReference type="Proteomes" id="UP000034785"/>
    </source>
</evidence>
<feature type="transmembrane region" description="Helical" evidence="1">
    <location>
        <begin position="212"/>
        <end position="238"/>
    </location>
</feature>
<comment type="caution">
    <text evidence="2">The sequence shown here is derived from an EMBL/GenBank/DDBJ whole genome shotgun (WGS) entry which is preliminary data.</text>
</comment>
<sequence>MIALSLLAFVLVGHGFSVLFLPSKLRSNTLLFAPWMGIVFIIYSGLALNLGRVAMNEELLVGRGFRGFQFIILLAIIATLYAAFYFKRKFFQFKKSHLLIFFFSLVILTLLQYIPIKKQMSIITSSNYLLEQTITDTLLKTHKVSNNDLLIGIPLVIAFLRSIYPFISIELLSQIANFYVRLIIYAGIFICSLIFLKEVVINNSIVIRGSELLFVIFMFALFSINIPLGIITLLLLLLYSIYQTYDKKSLLPLYKTGIIVLLLLLINPLYTGLLLHLYFP</sequence>
<keyword evidence="1" id="KW-0812">Transmembrane</keyword>
<feature type="transmembrane region" description="Helical" evidence="1">
    <location>
        <begin position="149"/>
        <end position="167"/>
    </location>
</feature>
<feature type="transmembrane region" description="Helical" evidence="1">
    <location>
        <begin position="67"/>
        <end position="86"/>
    </location>
</feature>
<name>A0A0G1E4I0_9BACT</name>
<evidence type="ECO:0000313" key="2">
    <source>
        <dbReference type="EMBL" id="KKS69498.1"/>
    </source>
</evidence>
<gene>
    <name evidence="2" type="ORF">UV41_C0052G0002</name>
</gene>
<dbReference type="AlphaFoldDB" id="A0A0G1E4I0"/>
<proteinExistence type="predicted"/>
<protein>
    <submittedName>
        <fullName evidence="2">Uncharacterized protein</fullName>
    </submittedName>
</protein>
<feature type="transmembrane region" description="Helical" evidence="1">
    <location>
        <begin position="258"/>
        <end position="279"/>
    </location>
</feature>
<keyword evidence="1" id="KW-0472">Membrane</keyword>
<reference evidence="2 3" key="1">
    <citation type="journal article" date="2015" name="Nature">
        <title>rRNA introns, odd ribosomes, and small enigmatic genomes across a large radiation of phyla.</title>
        <authorList>
            <person name="Brown C.T."/>
            <person name="Hug L.A."/>
            <person name="Thomas B.C."/>
            <person name="Sharon I."/>
            <person name="Castelle C.J."/>
            <person name="Singh A."/>
            <person name="Wilkins M.J."/>
            <person name="Williams K.H."/>
            <person name="Banfield J.F."/>
        </authorList>
    </citation>
    <scope>NUCLEOTIDE SEQUENCE [LARGE SCALE GENOMIC DNA]</scope>
</reference>